<accession>A0A5J6VJL8</accession>
<dbReference type="EMBL" id="MN448266">
    <property type="protein sequence ID" value="QFG73621.1"/>
    <property type="molecule type" value="Genomic_DNA"/>
</dbReference>
<reference evidence="1" key="1">
    <citation type="journal article" date="2019" name="Philos. Trans. R. Soc. Lond., B, Biol. Sci.">
        <title>Targeted metagenomic recovery of four divergent viruses reveals shared and distinctive characteristics of giant viruses of marine eukaryotes.</title>
        <authorList>
            <person name="Needham D.M."/>
            <person name="Poirier C."/>
            <person name="Hehenberger E."/>
            <person name="Jimenez V."/>
            <person name="Swalwell J.E."/>
            <person name="Santoro A.E."/>
            <person name="Worden A.Z."/>
        </authorList>
    </citation>
    <scope>NUCLEOTIDE SEQUENCE</scope>
    <source>
        <strain evidence="1">OPacV-662</strain>
    </source>
</reference>
<protein>
    <submittedName>
        <fullName evidence="1">Uncharacterized protein</fullName>
    </submittedName>
</protein>
<sequence length="336" mass="39775">MININIQFPDTSFIHKSWNTPLDVHNNDITWTTNYDTPDVIINNRFLHPKLRNQFDDFTYCGTLEWQNANIYLYGSTRWQFPTNAFKVIRLMRELSNDNRYMNIYLCPIDTPKIYNGGNMGSTLIINSGMSNPYTNSIVIWRKEEMLKVLIHEMIHALDMDLKKSPSFMMDIVNLHPESYYHPNESACDTLTILILCVLNSIVNKVLPEDVFKLEVNWCLLQASRVLWWNKCVCFNDIKRKQFRQDCDMFSYYITKAAILFAIAFGNSEMLNCFFARCNKMRDFINVKNNTKANLWQHIYNSINNKSFQQYINRLLKSNHMVPFTMRMSKCELYLN</sequence>
<evidence type="ECO:0000313" key="1">
    <source>
        <dbReference type="EMBL" id="QFG73621.1"/>
    </source>
</evidence>
<organism evidence="1">
    <name type="scientific">Megaviridae environmental sample</name>
    <dbReference type="NCBI Taxonomy" id="1737588"/>
    <lineage>
        <taxon>Viruses</taxon>
        <taxon>Varidnaviria</taxon>
        <taxon>Bamfordvirae</taxon>
        <taxon>Nucleocytoviricota</taxon>
        <taxon>Megaviricetes</taxon>
        <taxon>Imitervirales</taxon>
        <taxon>Mimiviridae</taxon>
        <taxon>environmental samples</taxon>
    </lineage>
</organism>
<name>A0A5J6VJL8_9VIRU</name>
<proteinExistence type="predicted"/>